<accession>A0A803NA55</accession>
<name>A0A803NA55_CHEQI</name>
<evidence type="ECO:0000313" key="2">
    <source>
        <dbReference type="Proteomes" id="UP000596660"/>
    </source>
</evidence>
<protein>
    <submittedName>
        <fullName evidence="1">Uncharacterized protein</fullName>
    </submittedName>
</protein>
<dbReference type="AlphaFoldDB" id="A0A803NA55"/>
<reference evidence="1" key="2">
    <citation type="submission" date="2021-03" db="UniProtKB">
        <authorList>
            <consortium name="EnsemblPlants"/>
        </authorList>
    </citation>
    <scope>IDENTIFICATION</scope>
</reference>
<reference evidence="1" key="1">
    <citation type="journal article" date="2017" name="Nature">
        <title>The genome of Chenopodium quinoa.</title>
        <authorList>
            <person name="Jarvis D.E."/>
            <person name="Ho Y.S."/>
            <person name="Lightfoot D.J."/>
            <person name="Schmoeckel S.M."/>
            <person name="Li B."/>
            <person name="Borm T.J.A."/>
            <person name="Ohyanagi H."/>
            <person name="Mineta K."/>
            <person name="Michell C.T."/>
            <person name="Saber N."/>
            <person name="Kharbatia N.M."/>
            <person name="Rupper R.R."/>
            <person name="Sharp A.R."/>
            <person name="Dally N."/>
            <person name="Boughton B.A."/>
            <person name="Woo Y.H."/>
            <person name="Gao G."/>
            <person name="Schijlen E.G.W.M."/>
            <person name="Guo X."/>
            <person name="Momin A.A."/>
            <person name="Negrao S."/>
            <person name="Al-Babili S."/>
            <person name="Gehring C."/>
            <person name="Roessner U."/>
            <person name="Jung C."/>
            <person name="Murphy K."/>
            <person name="Arold S.T."/>
            <person name="Gojobori T."/>
            <person name="van der Linden C.G."/>
            <person name="van Loo E.N."/>
            <person name="Jellen E.N."/>
            <person name="Maughan P.J."/>
            <person name="Tester M."/>
        </authorList>
    </citation>
    <scope>NUCLEOTIDE SEQUENCE [LARGE SCALE GENOMIC DNA]</scope>
    <source>
        <strain evidence="1">cv. PI 614886</strain>
    </source>
</reference>
<dbReference type="PANTHER" id="PTHR34835">
    <property type="entry name" value="OS07G0283600 PROTEIN-RELATED"/>
    <property type="match status" value="1"/>
</dbReference>
<keyword evidence="2" id="KW-1185">Reference proteome</keyword>
<dbReference type="Proteomes" id="UP000596660">
    <property type="component" value="Unplaced"/>
</dbReference>
<proteinExistence type="predicted"/>
<dbReference type="PANTHER" id="PTHR34835:SF34">
    <property type="entry name" value="OS08G0555500 PROTEIN"/>
    <property type="match status" value="1"/>
</dbReference>
<evidence type="ECO:0000313" key="1">
    <source>
        <dbReference type="EnsemblPlants" id="AUR62042854-RA:cds"/>
    </source>
</evidence>
<dbReference type="Gramene" id="AUR62042854-RA">
    <property type="protein sequence ID" value="AUR62042854-RA:cds"/>
    <property type="gene ID" value="AUR62042854"/>
</dbReference>
<sequence>MGFPRMFGLVDRQLHRELYFWLATRVDVLSYCLINPDGLEFTVDPVQVHWVLGIPKGYLPVPKEAMDDATKQFLEGVLSQFSTTTPSNMNGIPRKNLVQAVESPLEDVFEFKVAFLLLALVDVPCPTTSHRLYPKLLPAAIAAVDPESYDWCSLVLEKTYVFCFKLCKEVLPYGMMYLYRLRRPPVKRGVFPRLKVWTEAEIDKAKNADRIMDGDFGKLGVVEVLMKVVDVEEEDVVDELISTQGVKKRPREGPGYFGWSKSSGMQT</sequence>
<dbReference type="OMA" id="FMMALND"/>
<organism evidence="1 2">
    <name type="scientific">Chenopodium quinoa</name>
    <name type="common">Quinoa</name>
    <dbReference type="NCBI Taxonomy" id="63459"/>
    <lineage>
        <taxon>Eukaryota</taxon>
        <taxon>Viridiplantae</taxon>
        <taxon>Streptophyta</taxon>
        <taxon>Embryophyta</taxon>
        <taxon>Tracheophyta</taxon>
        <taxon>Spermatophyta</taxon>
        <taxon>Magnoliopsida</taxon>
        <taxon>eudicotyledons</taxon>
        <taxon>Gunneridae</taxon>
        <taxon>Pentapetalae</taxon>
        <taxon>Caryophyllales</taxon>
        <taxon>Chenopodiaceae</taxon>
        <taxon>Chenopodioideae</taxon>
        <taxon>Atripliceae</taxon>
        <taxon>Chenopodium</taxon>
    </lineage>
</organism>
<dbReference type="EnsemblPlants" id="AUR62042854-RA">
    <property type="protein sequence ID" value="AUR62042854-RA:cds"/>
    <property type="gene ID" value="AUR62042854"/>
</dbReference>